<dbReference type="InterPro" id="IPR020084">
    <property type="entry name" value="NUDIX_hydrolase_CS"/>
</dbReference>
<dbReference type="InterPro" id="IPR000086">
    <property type="entry name" value="NUDIX_hydrolase_dom"/>
</dbReference>
<dbReference type="RefSeq" id="WP_169771595.1">
    <property type="nucleotide sequence ID" value="NZ_JABCUR010000002.1"/>
</dbReference>
<comment type="cofactor">
    <cofactor evidence="1">
        <name>Mg(2+)</name>
        <dbReference type="ChEBI" id="CHEBI:18420"/>
    </cofactor>
</comment>
<dbReference type="Gene3D" id="3.90.79.10">
    <property type="entry name" value="Nucleoside Triphosphate Pyrophosphohydrolase"/>
    <property type="match status" value="1"/>
</dbReference>
<evidence type="ECO:0000256" key="3">
    <source>
        <dbReference type="ARBA" id="ARBA00022842"/>
    </source>
</evidence>
<feature type="domain" description="Nudix hydrolase" evidence="4">
    <location>
        <begin position="35"/>
        <end position="177"/>
    </location>
</feature>
<reference evidence="5 6" key="1">
    <citation type="submission" date="2020-04" db="EMBL/GenBank/DDBJ databases">
        <title>Antimicrobial susceptibility and clonality of vaginal-derived multi-drug resistant Mobiluncus isolates in China.</title>
        <authorList>
            <person name="Zhang X."/>
        </authorList>
    </citation>
    <scope>NUCLEOTIDE SEQUENCE [LARGE SCALE GENOMIC DNA]</scope>
    <source>
        <strain evidence="5 6">13</strain>
    </source>
</reference>
<evidence type="ECO:0000259" key="4">
    <source>
        <dbReference type="PROSITE" id="PS51462"/>
    </source>
</evidence>
<dbReference type="EMBL" id="JABCUR010000002">
    <property type="protein sequence ID" value="NMW64477.1"/>
    <property type="molecule type" value="Genomic_DNA"/>
</dbReference>
<dbReference type="GO" id="GO:0016787">
    <property type="term" value="F:hydrolase activity"/>
    <property type="evidence" value="ECO:0007669"/>
    <property type="project" value="UniProtKB-KW"/>
</dbReference>
<sequence length="202" mass="23322">MPEHKPPQQSNASDENNFVADYFALEWPRDAEGYFHRQAARIVAVNERQEALLVRGHDFSDSTHWWWFTVGGGVEPGEAPHEAAVREFFEETGHRLEAKVLTGPVLRRHATFDFHQLTCKQDEDFFFVRISSTLQFSRAFETEVEKRVIDELKWWDLTELEGAIACGTVVYPLNFVSLVRGWLRGWNGETIEISEGTVLPKR</sequence>
<dbReference type="PANTHER" id="PTHR43046:SF12">
    <property type="entry name" value="GDP-MANNOSE MANNOSYL HYDROLASE"/>
    <property type="match status" value="1"/>
</dbReference>
<evidence type="ECO:0000256" key="1">
    <source>
        <dbReference type="ARBA" id="ARBA00001946"/>
    </source>
</evidence>
<dbReference type="PROSITE" id="PS51462">
    <property type="entry name" value="NUDIX"/>
    <property type="match status" value="1"/>
</dbReference>
<dbReference type="Pfam" id="PF00293">
    <property type="entry name" value="NUDIX"/>
    <property type="match status" value="1"/>
</dbReference>
<keyword evidence="3" id="KW-0460">Magnesium</keyword>
<keyword evidence="2" id="KW-0378">Hydrolase</keyword>
<organism evidence="5 6">
    <name type="scientific">Mobiluncus mulieris</name>
    <dbReference type="NCBI Taxonomy" id="2052"/>
    <lineage>
        <taxon>Bacteria</taxon>
        <taxon>Bacillati</taxon>
        <taxon>Actinomycetota</taxon>
        <taxon>Actinomycetes</taxon>
        <taxon>Actinomycetales</taxon>
        <taxon>Actinomycetaceae</taxon>
        <taxon>Mobiluncus</taxon>
    </lineage>
</organism>
<accession>A0A7Y0U0B0</accession>
<dbReference type="InterPro" id="IPR015797">
    <property type="entry name" value="NUDIX_hydrolase-like_dom_sf"/>
</dbReference>
<dbReference type="Proteomes" id="UP000578252">
    <property type="component" value="Unassembled WGS sequence"/>
</dbReference>
<dbReference type="SUPFAM" id="SSF55811">
    <property type="entry name" value="Nudix"/>
    <property type="match status" value="1"/>
</dbReference>
<evidence type="ECO:0000313" key="6">
    <source>
        <dbReference type="Proteomes" id="UP000578252"/>
    </source>
</evidence>
<evidence type="ECO:0000313" key="5">
    <source>
        <dbReference type="EMBL" id="NMW64477.1"/>
    </source>
</evidence>
<protein>
    <submittedName>
        <fullName evidence="5">NUDIX domain-containing protein</fullName>
    </submittedName>
</protein>
<dbReference type="PANTHER" id="PTHR43046">
    <property type="entry name" value="GDP-MANNOSE MANNOSYL HYDROLASE"/>
    <property type="match status" value="1"/>
</dbReference>
<dbReference type="AlphaFoldDB" id="A0A7Y0U0B0"/>
<dbReference type="CDD" id="cd04685">
    <property type="entry name" value="NUDIX_Hydrolase"/>
    <property type="match status" value="1"/>
</dbReference>
<gene>
    <name evidence="5" type="ORF">HHJ78_02785</name>
</gene>
<dbReference type="PROSITE" id="PS00893">
    <property type="entry name" value="NUDIX_BOX"/>
    <property type="match status" value="1"/>
</dbReference>
<comment type="caution">
    <text evidence="5">The sequence shown here is derived from an EMBL/GenBank/DDBJ whole genome shotgun (WGS) entry which is preliminary data.</text>
</comment>
<name>A0A7Y0U0B0_9ACTO</name>
<evidence type="ECO:0000256" key="2">
    <source>
        <dbReference type="ARBA" id="ARBA00022801"/>
    </source>
</evidence>
<proteinExistence type="predicted"/>